<keyword evidence="1 3" id="KW-0378">Hydrolase</keyword>
<dbReference type="RefSeq" id="WP_407877375.1">
    <property type="nucleotide sequence ID" value="NZ_BTHG01000004.1"/>
</dbReference>
<protein>
    <submittedName>
        <fullName evidence="5">Cellulase family glycosylhydrolase</fullName>
    </submittedName>
</protein>
<dbReference type="InterPro" id="IPR017853">
    <property type="entry name" value="GH"/>
</dbReference>
<comment type="similarity">
    <text evidence="3">Belongs to the glycosyl hydrolase 5 (cellulase A) family.</text>
</comment>
<evidence type="ECO:0000256" key="2">
    <source>
        <dbReference type="ARBA" id="ARBA00023295"/>
    </source>
</evidence>
<sequence length="355" mass="41829">MKWSEKKANDWFNQFPWLIGFNYLPRTAVNWTEMWQKETFDLQTIEQELCWAAKYGYNTLRTNLPFIVWQDDRNGLIERINQFLNIASKNKILVMLCPFDDCGFSGEEPYFGKQKDPIPGLHNSQAAASPGRKTVMDKSKWTELEKYIKDIISNFKSDERIFIWDLYNEPGNTMVFTLEGDKPVSSDLENFSLELMKLTFKWAREINPIQPLTVGGWHVPVLENAEYNDILVHPIDIKAMELSDVISFHAYCVMDRMEMVLDIVKKYNRPMFCTEWLARHVKSCFETHLPFFRKNKIVPYQWGLVEGKTQTTYPWPIVVKNDPNYRRMPFHDVLDKNGEPFFSSEMDLISLLKNT</sequence>
<evidence type="ECO:0000256" key="1">
    <source>
        <dbReference type="ARBA" id="ARBA00022801"/>
    </source>
</evidence>
<evidence type="ECO:0000313" key="5">
    <source>
        <dbReference type="EMBL" id="GMN89594.1"/>
    </source>
</evidence>
<accession>A0ABQ6PF72</accession>
<evidence type="ECO:0000259" key="4">
    <source>
        <dbReference type="Pfam" id="PF00150"/>
    </source>
</evidence>
<feature type="domain" description="Glycoside hydrolase family 5" evidence="4">
    <location>
        <begin position="35"/>
        <end position="284"/>
    </location>
</feature>
<dbReference type="Gene3D" id="3.20.20.80">
    <property type="entry name" value="Glycosidases"/>
    <property type="match status" value="1"/>
</dbReference>
<dbReference type="Pfam" id="PF00150">
    <property type="entry name" value="Cellulase"/>
    <property type="match status" value="1"/>
</dbReference>
<proteinExistence type="inferred from homology"/>
<dbReference type="Proteomes" id="UP001628164">
    <property type="component" value="Unassembled WGS sequence"/>
</dbReference>
<dbReference type="InterPro" id="IPR001547">
    <property type="entry name" value="Glyco_hydro_5"/>
</dbReference>
<evidence type="ECO:0000256" key="3">
    <source>
        <dbReference type="RuleBase" id="RU361153"/>
    </source>
</evidence>
<evidence type="ECO:0000313" key="6">
    <source>
        <dbReference type="Proteomes" id="UP001628164"/>
    </source>
</evidence>
<gene>
    <name evidence="5" type="ORF">fsci_10800</name>
</gene>
<dbReference type="EMBL" id="BTHG01000004">
    <property type="protein sequence ID" value="GMN89594.1"/>
    <property type="molecule type" value="Genomic_DNA"/>
</dbReference>
<keyword evidence="6" id="KW-1185">Reference proteome</keyword>
<comment type="caution">
    <text evidence="5">The sequence shown here is derived from an EMBL/GenBank/DDBJ whole genome shotgun (WGS) entry which is preliminary data.</text>
</comment>
<dbReference type="SUPFAM" id="SSF51445">
    <property type="entry name" value="(Trans)glycosidases"/>
    <property type="match status" value="1"/>
</dbReference>
<reference evidence="5 6" key="1">
    <citation type="journal article" date="2024" name="Dis. Aquat. Organ.">
        <title>Francisella sciaenopsi sp. nov. isolated from diseased red drum Sciaenops ocellatus in Florida, USA.</title>
        <authorList>
            <person name="Kawahara M."/>
            <person name="Cody T.T."/>
            <person name="Yanong R.P.E."/>
            <person name="Henderson E."/>
            <person name="Yazdi Z."/>
            <person name="Soto E."/>
        </authorList>
    </citation>
    <scope>NUCLEOTIDE SEQUENCE [LARGE SCALE GENOMIC DNA]</scope>
    <source>
        <strain evidence="5 6">R22-20-7</strain>
    </source>
</reference>
<name>A0ABQ6PF72_9GAMM</name>
<keyword evidence="2 3" id="KW-0326">Glycosidase</keyword>
<organism evidence="5 6">
    <name type="scientific">Francisella sciaenopsi</name>
    <dbReference type="NCBI Taxonomy" id="3055034"/>
    <lineage>
        <taxon>Bacteria</taxon>
        <taxon>Pseudomonadati</taxon>
        <taxon>Pseudomonadota</taxon>
        <taxon>Gammaproteobacteria</taxon>
        <taxon>Thiotrichales</taxon>
        <taxon>Francisellaceae</taxon>
        <taxon>Francisella</taxon>
    </lineage>
</organism>